<dbReference type="Pfam" id="PF01479">
    <property type="entry name" value="S4"/>
    <property type="match status" value="1"/>
</dbReference>
<name>A0A9D6LNA0_9BACT</name>
<organism evidence="5 6">
    <name type="scientific">Candidatus Sungiibacteriota bacterium</name>
    <dbReference type="NCBI Taxonomy" id="2750080"/>
    <lineage>
        <taxon>Bacteria</taxon>
        <taxon>Candidatus Sungiibacteriota</taxon>
    </lineage>
</organism>
<dbReference type="InterPro" id="IPR042092">
    <property type="entry name" value="PsdUridine_s_RsuA/RluB/E/F_cat"/>
</dbReference>
<sequence length="225" mass="25213">MIRIQKYLSEKGMASRREAERLILAGKIMVNGKVERTLGTKIDPAKDRVEVLGRRERRAILLNKPEGYVVTKGAKEGQTIYHWLPKAFQNLAYVGRLDKGSSGMLILTDDGVLASHLTAEKYAVEKEYEVKTQEDVTPAMMQRLSGGIRLSDGLTKPAHAMKTGKKSFQIVLVQGKNRQIRRMAAAVGLTVVQLTRVRIGDIGIRNLKPGEWRVLAFNEINLFKN</sequence>
<gene>
    <name evidence="5" type="ORF">HY220_01895</name>
</gene>
<dbReference type="InterPro" id="IPR006145">
    <property type="entry name" value="PsdUridine_synth_RsuA/RluA"/>
</dbReference>
<dbReference type="PANTHER" id="PTHR47683">
    <property type="entry name" value="PSEUDOURIDINE SYNTHASE FAMILY PROTEIN-RELATED"/>
    <property type="match status" value="1"/>
</dbReference>
<evidence type="ECO:0000256" key="3">
    <source>
        <dbReference type="PROSITE-ProRule" id="PRU00182"/>
    </source>
</evidence>
<reference evidence="5" key="1">
    <citation type="submission" date="2020-07" db="EMBL/GenBank/DDBJ databases">
        <title>Huge and variable diversity of episymbiotic CPR bacteria and DPANN archaea in groundwater ecosystems.</title>
        <authorList>
            <person name="He C.Y."/>
            <person name="Keren R."/>
            <person name="Whittaker M."/>
            <person name="Farag I.F."/>
            <person name="Doudna J."/>
            <person name="Cate J.H.D."/>
            <person name="Banfield J.F."/>
        </authorList>
    </citation>
    <scope>NUCLEOTIDE SEQUENCE</scope>
    <source>
        <strain evidence="5">NC_groundwater_972_Pr1_S-0.2um_49_27</strain>
    </source>
</reference>
<dbReference type="InterPro" id="IPR050343">
    <property type="entry name" value="RsuA_PseudoU_synthase"/>
</dbReference>
<dbReference type="Gene3D" id="3.30.70.1560">
    <property type="entry name" value="Alpha-L RNA-binding motif"/>
    <property type="match status" value="1"/>
</dbReference>
<dbReference type="SUPFAM" id="SSF55120">
    <property type="entry name" value="Pseudouridine synthase"/>
    <property type="match status" value="1"/>
</dbReference>
<keyword evidence="2" id="KW-0413">Isomerase</keyword>
<accession>A0A9D6LNA0</accession>
<feature type="domain" description="RNA-binding S4" evidence="4">
    <location>
        <begin position="2"/>
        <end position="65"/>
    </location>
</feature>
<dbReference type="Gene3D" id="3.10.290.10">
    <property type="entry name" value="RNA-binding S4 domain"/>
    <property type="match status" value="1"/>
</dbReference>
<dbReference type="NCBIfam" id="TIGR00093">
    <property type="entry name" value="pseudouridine synthase"/>
    <property type="match status" value="1"/>
</dbReference>
<dbReference type="Proteomes" id="UP000808388">
    <property type="component" value="Unassembled WGS sequence"/>
</dbReference>
<comment type="similarity">
    <text evidence="1">Belongs to the pseudouridine synthase RsuA family.</text>
</comment>
<proteinExistence type="inferred from homology"/>
<dbReference type="InterPro" id="IPR020103">
    <property type="entry name" value="PsdUridine_synth_cat_dom_sf"/>
</dbReference>
<dbReference type="SMART" id="SM00363">
    <property type="entry name" value="S4"/>
    <property type="match status" value="1"/>
</dbReference>
<comment type="caution">
    <text evidence="5">The sequence shown here is derived from an EMBL/GenBank/DDBJ whole genome shotgun (WGS) entry which is preliminary data.</text>
</comment>
<dbReference type="Pfam" id="PF00849">
    <property type="entry name" value="PseudoU_synth_2"/>
    <property type="match status" value="1"/>
</dbReference>
<evidence type="ECO:0000256" key="1">
    <source>
        <dbReference type="ARBA" id="ARBA00008348"/>
    </source>
</evidence>
<dbReference type="InterPro" id="IPR000748">
    <property type="entry name" value="PsdUridine_synth_RsuA/RluB/E/F"/>
</dbReference>
<dbReference type="GO" id="GO:0000455">
    <property type="term" value="P:enzyme-directed rRNA pseudouridine synthesis"/>
    <property type="evidence" value="ECO:0007669"/>
    <property type="project" value="UniProtKB-ARBA"/>
</dbReference>
<dbReference type="InterPro" id="IPR036986">
    <property type="entry name" value="S4_RNA-bd_sf"/>
</dbReference>
<evidence type="ECO:0000313" key="5">
    <source>
        <dbReference type="EMBL" id="MBI3627480.1"/>
    </source>
</evidence>
<dbReference type="CDD" id="cd00165">
    <property type="entry name" value="S4"/>
    <property type="match status" value="1"/>
</dbReference>
<dbReference type="PANTHER" id="PTHR47683:SF2">
    <property type="entry name" value="RNA-BINDING S4 DOMAIN-CONTAINING PROTEIN"/>
    <property type="match status" value="1"/>
</dbReference>
<dbReference type="FunFam" id="3.10.290.10:FF:000003">
    <property type="entry name" value="Pseudouridine synthase"/>
    <property type="match status" value="1"/>
</dbReference>
<keyword evidence="3" id="KW-0694">RNA-binding</keyword>
<dbReference type="PROSITE" id="PS50889">
    <property type="entry name" value="S4"/>
    <property type="match status" value="1"/>
</dbReference>
<dbReference type="InterPro" id="IPR020094">
    <property type="entry name" value="TruA/RsuA/RluB/E/F_N"/>
</dbReference>
<evidence type="ECO:0000259" key="4">
    <source>
        <dbReference type="SMART" id="SM00363"/>
    </source>
</evidence>
<dbReference type="GO" id="GO:0120159">
    <property type="term" value="F:rRNA pseudouridine synthase activity"/>
    <property type="evidence" value="ECO:0007669"/>
    <property type="project" value="UniProtKB-ARBA"/>
</dbReference>
<dbReference type="EMBL" id="JACQCQ010000008">
    <property type="protein sequence ID" value="MBI3627480.1"/>
    <property type="molecule type" value="Genomic_DNA"/>
</dbReference>
<dbReference type="InterPro" id="IPR002942">
    <property type="entry name" value="S4_RNA-bd"/>
</dbReference>
<evidence type="ECO:0000256" key="2">
    <source>
        <dbReference type="ARBA" id="ARBA00023235"/>
    </source>
</evidence>
<protein>
    <submittedName>
        <fullName evidence="5">rRNA pseudouridine synthase</fullName>
    </submittedName>
</protein>
<dbReference type="SUPFAM" id="SSF55174">
    <property type="entry name" value="Alpha-L RNA-binding motif"/>
    <property type="match status" value="1"/>
</dbReference>
<dbReference type="GO" id="GO:0003723">
    <property type="term" value="F:RNA binding"/>
    <property type="evidence" value="ECO:0007669"/>
    <property type="project" value="UniProtKB-KW"/>
</dbReference>
<dbReference type="Gene3D" id="3.30.70.580">
    <property type="entry name" value="Pseudouridine synthase I, catalytic domain, N-terminal subdomain"/>
    <property type="match status" value="1"/>
</dbReference>
<evidence type="ECO:0000313" key="6">
    <source>
        <dbReference type="Proteomes" id="UP000808388"/>
    </source>
</evidence>
<dbReference type="AlphaFoldDB" id="A0A9D6LNA0"/>